<evidence type="ECO:0000313" key="4">
    <source>
        <dbReference type="EMBL" id="MSS37485.1"/>
    </source>
</evidence>
<feature type="active site" description="Proton donor/acceptor" evidence="2">
    <location>
        <position position="163"/>
    </location>
</feature>
<protein>
    <submittedName>
        <fullName evidence="4">Class B sortase</fullName>
    </submittedName>
</protein>
<dbReference type="AlphaFoldDB" id="A0A7X2NM86"/>
<dbReference type="InterPro" id="IPR009835">
    <property type="entry name" value="SrtB"/>
</dbReference>
<dbReference type="CDD" id="cd05826">
    <property type="entry name" value="Sortase_B"/>
    <property type="match status" value="1"/>
</dbReference>
<dbReference type="EMBL" id="VUMD01000011">
    <property type="protein sequence ID" value="MSS37485.1"/>
    <property type="molecule type" value="Genomic_DNA"/>
</dbReference>
<comment type="caution">
    <text evidence="4">The sequence shown here is derived from an EMBL/GenBank/DDBJ whole genome shotgun (WGS) entry which is preliminary data.</text>
</comment>
<evidence type="ECO:0000256" key="1">
    <source>
        <dbReference type="ARBA" id="ARBA00022801"/>
    </source>
</evidence>
<dbReference type="Pfam" id="PF04203">
    <property type="entry name" value="Sortase"/>
    <property type="match status" value="1"/>
</dbReference>
<feature type="active site" description="Acyl-thioester intermediate" evidence="2">
    <location>
        <position position="264"/>
    </location>
</feature>
<keyword evidence="3" id="KW-0472">Membrane</keyword>
<dbReference type="RefSeq" id="WP_154472927.1">
    <property type="nucleotide sequence ID" value="NZ_DBEWUL010000211.1"/>
</dbReference>
<evidence type="ECO:0000256" key="3">
    <source>
        <dbReference type="SAM" id="Phobius"/>
    </source>
</evidence>
<dbReference type="SUPFAM" id="SSF63817">
    <property type="entry name" value="Sortase"/>
    <property type="match status" value="1"/>
</dbReference>
<dbReference type="Gene3D" id="2.40.260.10">
    <property type="entry name" value="Sortase"/>
    <property type="match status" value="1"/>
</dbReference>
<keyword evidence="3" id="KW-1133">Transmembrane helix</keyword>
<keyword evidence="1" id="KW-0378">Hydrolase</keyword>
<evidence type="ECO:0000256" key="2">
    <source>
        <dbReference type="PIRSR" id="PIRSR605754-1"/>
    </source>
</evidence>
<feature type="transmembrane region" description="Helical" evidence="3">
    <location>
        <begin position="23"/>
        <end position="50"/>
    </location>
</feature>
<dbReference type="InterPro" id="IPR023365">
    <property type="entry name" value="Sortase_dom-sf"/>
</dbReference>
<dbReference type="GO" id="GO:0016787">
    <property type="term" value="F:hydrolase activity"/>
    <property type="evidence" value="ECO:0007669"/>
    <property type="project" value="UniProtKB-KW"/>
</dbReference>
<name>A0A7X2NM86_9CLOT</name>
<sequence>MNRPDQSDRLIQRGRSRRRRRRWYVLPGLAFCATLFCVSLFMLLSGLLGLSKDQTDFGKLSARVRKEPLVAAELSASIMKTSVVPISEPSPLPQYAELAKENSDLFGWIKIEGTKVDYPVMYTPDEPEYYLHRAFDKTKSTSGIPFLDGDYKEQGSNYLIYGHNMKNGTMFKTLLSYKDKEFYRKHSTIAFDTIYETGTYEVVGAFYSRVFYQNEQGVFRFYKYTDLSSPSVFSEYVEKVKKASLYDTGISASYGDTLLTLITCSYHTEHGRFVVVARKK</sequence>
<keyword evidence="3" id="KW-0812">Transmembrane</keyword>
<proteinExistence type="predicted"/>
<reference evidence="4 5" key="1">
    <citation type="submission" date="2019-08" db="EMBL/GenBank/DDBJ databases">
        <title>In-depth cultivation of the pig gut microbiome towards novel bacterial diversity and tailored functional studies.</title>
        <authorList>
            <person name="Wylensek D."/>
            <person name="Hitch T.C.A."/>
            <person name="Clavel T."/>
        </authorList>
    </citation>
    <scope>NUCLEOTIDE SEQUENCE [LARGE SCALE GENOMIC DNA]</scope>
    <source>
        <strain evidence="4 5">WCA-389-WT-23D1</strain>
    </source>
</reference>
<organism evidence="4 5">
    <name type="scientific">Clostridium porci</name>
    <dbReference type="NCBI Taxonomy" id="2605778"/>
    <lineage>
        <taxon>Bacteria</taxon>
        <taxon>Bacillati</taxon>
        <taxon>Bacillota</taxon>
        <taxon>Clostridia</taxon>
        <taxon>Eubacteriales</taxon>
        <taxon>Clostridiaceae</taxon>
        <taxon>Clostridium</taxon>
    </lineage>
</organism>
<accession>A0A7X2NM86</accession>
<keyword evidence="5" id="KW-1185">Reference proteome</keyword>
<evidence type="ECO:0000313" key="5">
    <source>
        <dbReference type="Proteomes" id="UP000429958"/>
    </source>
</evidence>
<gene>
    <name evidence="4" type="ORF">FYJ39_13085</name>
</gene>
<dbReference type="Proteomes" id="UP000429958">
    <property type="component" value="Unassembled WGS sequence"/>
</dbReference>
<dbReference type="InterPro" id="IPR005754">
    <property type="entry name" value="Sortase"/>
</dbReference>